<evidence type="ECO:0000313" key="3">
    <source>
        <dbReference type="WBParaSite" id="Hba_16166"/>
    </source>
</evidence>
<protein>
    <submittedName>
        <fullName evidence="3">Uncharacterized protein</fullName>
    </submittedName>
</protein>
<proteinExistence type="predicted"/>
<keyword evidence="1" id="KW-0812">Transmembrane</keyword>
<evidence type="ECO:0000313" key="2">
    <source>
        <dbReference type="Proteomes" id="UP000095283"/>
    </source>
</evidence>
<feature type="transmembrane region" description="Helical" evidence="1">
    <location>
        <begin position="13"/>
        <end position="32"/>
    </location>
</feature>
<dbReference type="Proteomes" id="UP000095283">
    <property type="component" value="Unplaced"/>
</dbReference>
<evidence type="ECO:0000256" key="1">
    <source>
        <dbReference type="SAM" id="Phobius"/>
    </source>
</evidence>
<dbReference type="WBParaSite" id="Hba_16166">
    <property type="protein sequence ID" value="Hba_16166"/>
    <property type="gene ID" value="Hba_16166"/>
</dbReference>
<keyword evidence="1" id="KW-1133">Transmembrane helix</keyword>
<name>A0A1I7XFR6_HETBA</name>
<keyword evidence="2" id="KW-1185">Reference proteome</keyword>
<reference evidence="3" key="1">
    <citation type="submission" date="2016-11" db="UniProtKB">
        <authorList>
            <consortium name="WormBaseParasite"/>
        </authorList>
    </citation>
    <scope>IDENTIFICATION</scope>
</reference>
<sequence length="37" mass="4410">MGRYHYMFTGPEAITVLTIAHFSSWFLFCYYVEKNVS</sequence>
<dbReference type="AlphaFoldDB" id="A0A1I7XFR6"/>
<organism evidence="2 3">
    <name type="scientific">Heterorhabditis bacteriophora</name>
    <name type="common">Entomopathogenic nematode worm</name>
    <dbReference type="NCBI Taxonomy" id="37862"/>
    <lineage>
        <taxon>Eukaryota</taxon>
        <taxon>Metazoa</taxon>
        <taxon>Ecdysozoa</taxon>
        <taxon>Nematoda</taxon>
        <taxon>Chromadorea</taxon>
        <taxon>Rhabditida</taxon>
        <taxon>Rhabditina</taxon>
        <taxon>Rhabditomorpha</taxon>
        <taxon>Strongyloidea</taxon>
        <taxon>Heterorhabditidae</taxon>
        <taxon>Heterorhabditis</taxon>
    </lineage>
</organism>
<accession>A0A1I7XFR6</accession>
<keyword evidence="1" id="KW-0472">Membrane</keyword>